<dbReference type="Proteomes" id="UP000184080">
    <property type="component" value="Unassembled WGS sequence"/>
</dbReference>
<evidence type="ECO:0000256" key="1">
    <source>
        <dbReference type="ARBA" id="ARBA00004071"/>
    </source>
</evidence>
<organism evidence="9 10">
    <name type="scientific">Clostridium amylolyticum</name>
    <dbReference type="NCBI Taxonomy" id="1121298"/>
    <lineage>
        <taxon>Bacteria</taxon>
        <taxon>Bacillati</taxon>
        <taxon>Bacillota</taxon>
        <taxon>Clostridia</taxon>
        <taxon>Eubacteriales</taxon>
        <taxon>Clostridiaceae</taxon>
        <taxon>Clostridium</taxon>
    </lineage>
</organism>
<dbReference type="AlphaFoldDB" id="A0A1M6P7I8"/>
<keyword evidence="4" id="KW-0732">Signal</keyword>
<dbReference type="PANTHER" id="PTHR10030">
    <property type="entry name" value="ALPHA-L-FUCOSIDASE"/>
    <property type="match status" value="1"/>
</dbReference>
<evidence type="ECO:0000259" key="8">
    <source>
        <dbReference type="Pfam" id="PF01120"/>
    </source>
</evidence>
<dbReference type="EMBL" id="FQZO01000014">
    <property type="protein sequence ID" value="SHK03921.1"/>
    <property type="molecule type" value="Genomic_DNA"/>
</dbReference>
<proteinExistence type="inferred from homology"/>
<dbReference type="Gene3D" id="3.20.20.80">
    <property type="entry name" value="Glycosidases"/>
    <property type="match status" value="1"/>
</dbReference>
<dbReference type="GO" id="GO:0004560">
    <property type="term" value="F:alpha-L-fucosidase activity"/>
    <property type="evidence" value="ECO:0007669"/>
    <property type="project" value="InterPro"/>
</dbReference>
<protein>
    <recommendedName>
        <fullName evidence="3">alpha-L-fucosidase</fullName>
        <ecNumber evidence="3">3.2.1.51</ecNumber>
    </recommendedName>
</protein>
<name>A0A1M6P7I8_9CLOT</name>
<evidence type="ECO:0000313" key="9">
    <source>
        <dbReference type="EMBL" id="SHK03921.1"/>
    </source>
</evidence>
<dbReference type="SMART" id="SM00812">
    <property type="entry name" value="Alpha_L_fucos"/>
    <property type="match status" value="1"/>
</dbReference>
<evidence type="ECO:0000256" key="3">
    <source>
        <dbReference type="ARBA" id="ARBA00012662"/>
    </source>
</evidence>
<dbReference type="InterPro" id="IPR057739">
    <property type="entry name" value="Glyco_hydro_29_N"/>
</dbReference>
<feature type="domain" description="Glycoside hydrolase family 29 N-terminal" evidence="8">
    <location>
        <begin position="2"/>
        <end position="315"/>
    </location>
</feature>
<evidence type="ECO:0000256" key="2">
    <source>
        <dbReference type="ARBA" id="ARBA00007951"/>
    </source>
</evidence>
<dbReference type="InterPro" id="IPR000933">
    <property type="entry name" value="Glyco_hydro_29"/>
</dbReference>
<dbReference type="SUPFAM" id="SSF51445">
    <property type="entry name" value="(Trans)glycosidases"/>
    <property type="match status" value="1"/>
</dbReference>
<dbReference type="EC" id="3.2.1.51" evidence="3"/>
<dbReference type="Pfam" id="PF01120">
    <property type="entry name" value="Alpha_L_fucos"/>
    <property type="match status" value="1"/>
</dbReference>
<dbReference type="GO" id="GO:0006004">
    <property type="term" value="P:fucose metabolic process"/>
    <property type="evidence" value="ECO:0007669"/>
    <property type="project" value="InterPro"/>
</dbReference>
<gene>
    <name evidence="9" type="ORF">SAMN05444401_0447</name>
</gene>
<evidence type="ECO:0000256" key="6">
    <source>
        <dbReference type="ARBA" id="ARBA00023295"/>
    </source>
</evidence>
<dbReference type="STRING" id="1121298.SAMN05444401_0447"/>
<sequence>MMQQWFKDAKLGIFIHWGIYAVNGIAESWSFYHDGISYEDYMKQCEGFTAKNYDPKAWAKLFKSIGARYSVLTTKHHDGVALWDTKTNDLSVVKKTPAARDLVKPWVEAMREQGLKVGLYYSHLDWSHPDYASIYREDERKNLDKLVRNRYTHPSGEEDFEAWERFLKFHREQLKELMTEFNPVDLLWFDGDWEKSSDQWRMPELREFLHSLNREVVLNSRMWNHGDYRTPEQGIPIVRPEGPWEFCVTVNDSWGYQHDDKNYKSVRQLVRMFAECIGMGGNMLLDIGPMEDGTIDPEQEKRLLGLGEWINKHEEAIFETDAGLPLGHFYGPSTLSKDKKTLYLFCFDRPYDDIGVKGIRNKIKKASVVGTDIELNHRNMGGAPWLNIPGILWINVQEESLDKNCTVIKLEFEEELDLYRGTGQNIEVN</sequence>
<comment type="function">
    <text evidence="1">Alpha-L-fucosidase is responsible for hydrolyzing the alpha-1,6-linked fucose joined to the reducing-end N-acetylglucosamine of the carbohydrate moieties of glycoproteins.</text>
</comment>
<dbReference type="OrthoDB" id="107551at2"/>
<evidence type="ECO:0000313" key="10">
    <source>
        <dbReference type="Proteomes" id="UP000184080"/>
    </source>
</evidence>
<dbReference type="InterPro" id="IPR017853">
    <property type="entry name" value="GH"/>
</dbReference>
<dbReference type="PIRSF" id="PIRSF001092">
    <property type="entry name" value="Alpha-L-fucosidase"/>
    <property type="match status" value="1"/>
</dbReference>
<evidence type="ECO:0000256" key="4">
    <source>
        <dbReference type="ARBA" id="ARBA00022729"/>
    </source>
</evidence>
<dbReference type="GO" id="GO:0005764">
    <property type="term" value="C:lysosome"/>
    <property type="evidence" value="ECO:0007669"/>
    <property type="project" value="TreeGrafter"/>
</dbReference>
<feature type="site" description="May be important for catalysis" evidence="7">
    <location>
        <position position="247"/>
    </location>
</feature>
<evidence type="ECO:0000256" key="5">
    <source>
        <dbReference type="ARBA" id="ARBA00022801"/>
    </source>
</evidence>
<comment type="similarity">
    <text evidence="2">Belongs to the glycosyl hydrolase 29 family.</text>
</comment>
<keyword evidence="5" id="KW-0378">Hydrolase</keyword>
<dbReference type="PRINTS" id="PR00741">
    <property type="entry name" value="GLHYDRLASE29"/>
</dbReference>
<dbReference type="InterPro" id="IPR016286">
    <property type="entry name" value="FUC_metazoa-typ"/>
</dbReference>
<dbReference type="PANTHER" id="PTHR10030:SF37">
    <property type="entry name" value="ALPHA-L-FUCOSIDASE-RELATED"/>
    <property type="match status" value="1"/>
</dbReference>
<dbReference type="RefSeq" id="WP_073012687.1">
    <property type="nucleotide sequence ID" value="NZ_FQZO01000014.1"/>
</dbReference>
<keyword evidence="10" id="KW-1185">Reference proteome</keyword>
<evidence type="ECO:0000256" key="7">
    <source>
        <dbReference type="PIRSR" id="PIRSR001092-1"/>
    </source>
</evidence>
<keyword evidence="6" id="KW-0326">Glycosidase</keyword>
<dbReference type="GO" id="GO:0016139">
    <property type="term" value="P:glycoside catabolic process"/>
    <property type="evidence" value="ECO:0007669"/>
    <property type="project" value="TreeGrafter"/>
</dbReference>
<reference evidence="9 10" key="1">
    <citation type="submission" date="2016-11" db="EMBL/GenBank/DDBJ databases">
        <authorList>
            <person name="Jaros S."/>
            <person name="Januszkiewicz K."/>
            <person name="Wedrychowicz H."/>
        </authorList>
    </citation>
    <scope>NUCLEOTIDE SEQUENCE [LARGE SCALE GENOMIC DNA]</scope>
    <source>
        <strain evidence="9 10">DSM 21864</strain>
    </source>
</reference>
<accession>A0A1M6P7I8</accession>